<dbReference type="CDD" id="cd16720">
    <property type="entry name" value="RING-HC_MEX3A"/>
    <property type="match status" value="1"/>
</dbReference>
<protein>
    <submittedName>
        <fullName evidence="14">RNA-binding protein MEX3A</fullName>
    </submittedName>
</protein>
<comment type="subcellular location">
    <subcellularLocation>
        <location evidence="2">Cytoplasm</location>
    </subcellularLocation>
    <subcellularLocation>
        <location evidence="1">Nucleus</location>
    </subcellularLocation>
</comment>
<dbReference type="OrthoDB" id="427410at2759"/>
<dbReference type="InterPro" id="IPR047228">
    <property type="entry name" value="KH-I_MEX3_rpt1"/>
</dbReference>
<dbReference type="Pfam" id="PF13920">
    <property type="entry name" value="zf-C3HC4_3"/>
    <property type="match status" value="1"/>
</dbReference>
<evidence type="ECO:0000259" key="13">
    <source>
        <dbReference type="PROSITE" id="PS50089"/>
    </source>
</evidence>
<dbReference type="GO" id="GO:0003723">
    <property type="term" value="F:RNA binding"/>
    <property type="evidence" value="ECO:0007669"/>
    <property type="project" value="UniProtKB-UniRule"/>
</dbReference>
<dbReference type="SUPFAM" id="SSF57850">
    <property type="entry name" value="RING/U-box"/>
    <property type="match status" value="1"/>
</dbReference>
<dbReference type="GO" id="GO:0005634">
    <property type="term" value="C:nucleus"/>
    <property type="evidence" value="ECO:0007669"/>
    <property type="project" value="UniProtKB-SubCell"/>
</dbReference>
<keyword evidence="6 11" id="KW-0863">Zinc-finger</keyword>
<dbReference type="InterPro" id="IPR036612">
    <property type="entry name" value="KH_dom_type_1_sf"/>
</dbReference>
<feature type="region of interest" description="Disordered" evidence="12">
    <location>
        <begin position="1"/>
        <end position="44"/>
    </location>
</feature>
<dbReference type="Gene3D" id="3.30.40.10">
    <property type="entry name" value="Zinc/RING finger domain, C3HC4 (zinc finger)"/>
    <property type="match status" value="1"/>
</dbReference>
<dbReference type="FunFam" id="3.30.1370.10:FF:000012">
    <property type="entry name" value="Mex-3 RNA-binding family member D"/>
    <property type="match status" value="1"/>
</dbReference>
<proteinExistence type="predicted"/>
<evidence type="ECO:0000256" key="4">
    <source>
        <dbReference type="ARBA" id="ARBA00022723"/>
    </source>
</evidence>
<dbReference type="SMART" id="SM00184">
    <property type="entry name" value="RING"/>
    <property type="match status" value="1"/>
</dbReference>
<dbReference type="InterPro" id="IPR013083">
    <property type="entry name" value="Znf_RING/FYVE/PHD"/>
</dbReference>
<keyword evidence="4" id="KW-0479">Metal-binding</keyword>
<dbReference type="CDD" id="cd22424">
    <property type="entry name" value="KH-I_MEX3_rpt2"/>
    <property type="match status" value="1"/>
</dbReference>
<dbReference type="GO" id="GO:0008270">
    <property type="term" value="F:zinc ion binding"/>
    <property type="evidence" value="ECO:0007669"/>
    <property type="project" value="UniProtKB-KW"/>
</dbReference>
<dbReference type="PROSITE" id="PS50089">
    <property type="entry name" value="ZF_RING_2"/>
    <property type="match status" value="1"/>
</dbReference>
<organism evidence="14 15">
    <name type="scientific">Galemys pyrenaicus</name>
    <name type="common">Iberian desman</name>
    <name type="synonym">Pyrenean desman</name>
    <dbReference type="NCBI Taxonomy" id="202257"/>
    <lineage>
        <taxon>Eukaryota</taxon>
        <taxon>Metazoa</taxon>
        <taxon>Chordata</taxon>
        <taxon>Craniata</taxon>
        <taxon>Vertebrata</taxon>
        <taxon>Euteleostomi</taxon>
        <taxon>Mammalia</taxon>
        <taxon>Eutheria</taxon>
        <taxon>Laurasiatheria</taxon>
        <taxon>Eulipotyphla</taxon>
        <taxon>Talpidae</taxon>
        <taxon>Galemys</taxon>
    </lineage>
</organism>
<feature type="compositionally biased region" description="Gly residues" evidence="12">
    <location>
        <begin position="108"/>
        <end position="117"/>
    </location>
</feature>
<feature type="compositionally biased region" description="Polar residues" evidence="12">
    <location>
        <begin position="8"/>
        <end position="29"/>
    </location>
</feature>
<evidence type="ECO:0000256" key="5">
    <source>
        <dbReference type="ARBA" id="ARBA00022737"/>
    </source>
</evidence>
<evidence type="ECO:0000313" key="14">
    <source>
        <dbReference type="EMBL" id="KAG8519897.1"/>
    </source>
</evidence>
<dbReference type="PANTHER" id="PTHR23285:SF2">
    <property type="entry name" value="RNA-BINDING PROTEIN MEX3A"/>
    <property type="match status" value="1"/>
</dbReference>
<dbReference type="EMBL" id="JAGFMF010011585">
    <property type="protein sequence ID" value="KAG8519897.1"/>
    <property type="molecule type" value="Genomic_DNA"/>
</dbReference>
<evidence type="ECO:0000256" key="1">
    <source>
        <dbReference type="ARBA" id="ARBA00004123"/>
    </source>
</evidence>
<evidence type="ECO:0000256" key="9">
    <source>
        <dbReference type="ARBA" id="ARBA00023242"/>
    </source>
</evidence>
<comment type="caution">
    <text evidence="14">The sequence shown here is derived from an EMBL/GenBank/DDBJ whole genome shotgun (WGS) entry which is preliminary data.</text>
</comment>
<evidence type="ECO:0000256" key="2">
    <source>
        <dbReference type="ARBA" id="ARBA00004496"/>
    </source>
</evidence>
<dbReference type="InterPro" id="IPR047226">
    <property type="entry name" value="KH-I_MEX3_rpt2"/>
</dbReference>
<dbReference type="InterPro" id="IPR004088">
    <property type="entry name" value="KH_dom_type_1"/>
</dbReference>
<dbReference type="Pfam" id="PF00013">
    <property type="entry name" value="KH_1"/>
    <property type="match status" value="2"/>
</dbReference>
<dbReference type="SUPFAM" id="SSF54791">
    <property type="entry name" value="Eukaryotic type KH-domain (KH-domain type I)"/>
    <property type="match status" value="2"/>
</dbReference>
<dbReference type="Proteomes" id="UP000700334">
    <property type="component" value="Unassembled WGS sequence"/>
</dbReference>
<dbReference type="GO" id="GO:0005737">
    <property type="term" value="C:cytoplasm"/>
    <property type="evidence" value="ECO:0007669"/>
    <property type="project" value="UniProtKB-SubCell"/>
</dbReference>
<evidence type="ECO:0000256" key="12">
    <source>
        <dbReference type="SAM" id="MobiDB-lite"/>
    </source>
</evidence>
<keyword evidence="15" id="KW-1185">Reference proteome</keyword>
<gene>
    <name evidence="14" type="ORF">J0S82_016703</name>
</gene>
<accession>A0A8J6AJH3</accession>
<dbReference type="PANTHER" id="PTHR23285">
    <property type="entry name" value="RING FINGER AND KH DOMAIN CONTAINING PROTEIN 1"/>
    <property type="match status" value="1"/>
</dbReference>
<feature type="compositionally biased region" description="Pro residues" evidence="12">
    <location>
        <begin position="121"/>
        <end position="139"/>
    </location>
</feature>
<feature type="domain" description="RING-type" evidence="13">
    <location>
        <begin position="517"/>
        <end position="557"/>
    </location>
</feature>
<dbReference type="InterPro" id="IPR047227">
    <property type="entry name" value="MEX3"/>
</dbReference>
<feature type="region of interest" description="Disordered" evidence="12">
    <location>
        <begin position="100"/>
        <end position="159"/>
    </location>
</feature>
<keyword evidence="9" id="KW-0539">Nucleus</keyword>
<sequence>MRMPELQGLTNRENCENQPTEPTEPTGQRSSSSSSREKQQQPRGFCFAMPSLVVSGIMERNGGFGELGCFGGSAKDRGLLEDERALQLALDQLCLLGLGEPPAPTAGEDGGGGGGGAPAQPAAPPQPAQPPPPAAPPAAPTAAPAAQTPQPPTAPKGASDAKLCALYKEAELRLKGSSNTTECVPVPTSEHVAEIVGRQGCKIKALRAKTNTYIKTPVRGEEPVFMVTGRREDVATARREIISAAEHFSMIRASRNKSGAAFGVAPALPGQVTIRVRVPYRVVGLVVGPKGATIKRIQQQTNTYIITPSRDRDPVFEITGAPGNVERAREEIETHIAVRTGKILEYNNENDFLAGSPDAALDSRYSEAWRVHPPGCKPLSTFRQNSLGCIGECGVDSGFEAPRLGEQGGDFGYGGYLFPGYGVGKQDVYYSVAETSPPLWAGQENATPTSVLFSSASSSSSSSAKARAGPPGAHRSPASSAGPELAALPRRPPGEPLQGFSKLGGAGLRSPGGGRDCMVCFESEVTAALVPCGHNLFCMECAVRICERTDPECPVCHITATQAIRIFS</sequence>
<evidence type="ECO:0000256" key="8">
    <source>
        <dbReference type="ARBA" id="ARBA00022884"/>
    </source>
</evidence>
<dbReference type="InterPro" id="IPR004087">
    <property type="entry name" value="KH_dom"/>
</dbReference>
<keyword evidence="3" id="KW-0963">Cytoplasm</keyword>
<dbReference type="SMART" id="SM00322">
    <property type="entry name" value="KH"/>
    <property type="match status" value="2"/>
</dbReference>
<reference evidence="14" key="1">
    <citation type="journal article" date="2021" name="Evol. Appl.">
        <title>The genome of the Pyrenean desman and the effects of bottlenecks and inbreeding on the genomic landscape of an endangered species.</title>
        <authorList>
            <person name="Escoda L."/>
            <person name="Castresana J."/>
        </authorList>
    </citation>
    <scope>NUCLEOTIDE SEQUENCE</scope>
    <source>
        <strain evidence="14">IBE-C5619</strain>
    </source>
</reference>
<keyword evidence="7" id="KW-0862">Zinc</keyword>
<dbReference type="InterPro" id="IPR001841">
    <property type="entry name" value="Znf_RING"/>
</dbReference>
<evidence type="ECO:0000256" key="7">
    <source>
        <dbReference type="ARBA" id="ARBA00022833"/>
    </source>
</evidence>
<keyword evidence="8 10" id="KW-0694">RNA-binding</keyword>
<evidence type="ECO:0000313" key="15">
    <source>
        <dbReference type="Proteomes" id="UP000700334"/>
    </source>
</evidence>
<evidence type="ECO:0000256" key="6">
    <source>
        <dbReference type="ARBA" id="ARBA00022771"/>
    </source>
</evidence>
<feature type="region of interest" description="Disordered" evidence="12">
    <location>
        <begin position="460"/>
        <end position="509"/>
    </location>
</feature>
<evidence type="ECO:0000256" key="11">
    <source>
        <dbReference type="PROSITE-ProRule" id="PRU00175"/>
    </source>
</evidence>
<evidence type="ECO:0000256" key="3">
    <source>
        <dbReference type="ARBA" id="ARBA00022490"/>
    </source>
</evidence>
<dbReference type="Gene3D" id="3.30.1370.10">
    <property type="entry name" value="K Homology domain, type 1"/>
    <property type="match status" value="2"/>
</dbReference>
<keyword evidence="5" id="KW-0677">Repeat</keyword>
<evidence type="ECO:0000256" key="10">
    <source>
        <dbReference type="PROSITE-ProRule" id="PRU00117"/>
    </source>
</evidence>
<dbReference type="AlphaFoldDB" id="A0A8J6AJH3"/>
<dbReference type="CDD" id="cd22423">
    <property type="entry name" value="KH-I_MEX3_rpt1"/>
    <property type="match status" value="1"/>
</dbReference>
<name>A0A8J6AJH3_GALPY</name>
<dbReference type="FunFam" id="3.30.40.10:FF:000090">
    <property type="entry name" value="Mex-3 RNA-binding family member C"/>
    <property type="match status" value="1"/>
</dbReference>
<dbReference type="PROSITE" id="PS50084">
    <property type="entry name" value="KH_TYPE_1"/>
    <property type="match status" value="2"/>
</dbReference>